<evidence type="ECO:0000313" key="2">
    <source>
        <dbReference type="WBParaSite" id="ACRNAN_scaffold4221.g19843.t1"/>
    </source>
</evidence>
<keyword evidence="1" id="KW-1185">Reference proteome</keyword>
<dbReference type="AlphaFoldDB" id="A0A914DXM6"/>
<name>A0A914DXM6_9BILA</name>
<reference evidence="2" key="1">
    <citation type="submission" date="2022-11" db="UniProtKB">
        <authorList>
            <consortium name="WormBaseParasite"/>
        </authorList>
    </citation>
    <scope>IDENTIFICATION</scope>
</reference>
<evidence type="ECO:0000313" key="1">
    <source>
        <dbReference type="Proteomes" id="UP000887540"/>
    </source>
</evidence>
<proteinExistence type="predicted"/>
<accession>A0A914DXM6</accession>
<sequence>MQESLQSRRTVPIKNSAQGNFIHPPKASLYSLIDKVDLSQLPFDYEPIDCYKCCSKMKFNIREMQAKSGKVLKIPILRCSNLNCNAYKAVKKIISNGTLKKKQKIGTNENLQPSILIQKSVKFSEMIQSEDGPKEDVDEGYFDQSSYLSPIDNSKSEKLFSEKNGIAVVLVEDIDVEKIIQV</sequence>
<protein>
    <submittedName>
        <fullName evidence="2">Uncharacterized protein</fullName>
    </submittedName>
</protein>
<organism evidence="1 2">
    <name type="scientific">Acrobeloides nanus</name>
    <dbReference type="NCBI Taxonomy" id="290746"/>
    <lineage>
        <taxon>Eukaryota</taxon>
        <taxon>Metazoa</taxon>
        <taxon>Ecdysozoa</taxon>
        <taxon>Nematoda</taxon>
        <taxon>Chromadorea</taxon>
        <taxon>Rhabditida</taxon>
        <taxon>Tylenchina</taxon>
        <taxon>Cephalobomorpha</taxon>
        <taxon>Cephaloboidea</taxon>
        <taxon>Cephalobidae</taxon>
        <taxon>Acrobeloides</taxon>
    </lineage>
</organism>
<dbReference type="WBParaSite" id="ACRNAN_scaffold4221.g19843.t1">
    <property type="protein sequence ID" value="ACRNAN_scaffold4221.g19843.t1"/>
    <property type="gene ID" value="ACRNAN_scaffold4221.g19843"/>
</dbReference>
<dbReference type="Proteomes" id="UP000887540">
    <property type="component" value="Unplaced"/>
</dbReference>